<dbReference type="RefSeq" id="WP_101521506.1">
    <property type="nucleotide sequence ID" value="NZ_PKLZ01000008.1"/>
</dbReference>
<reference evidence="4" key="1">
    <citation type="submission" date="2017-11" db="EMBL/GenBank/DDBJ databases">
        <title>The draft genome sequence of Chromatocurvus sp. F02.</title>
        <authorList>
            <person name="Du Z.-J."/>
            <person name="Chang Y.-Q."/>
        </authorList>
    </citation>
    <scope>NUCLEOTIDE SEQUENCE [LARGE SCALE GENOMIC DNA]</scope>
    <source>
        <strain evidence="4">F02</strain>
    </source>
</reference>
<evidence type="ECO:0000313" key="4">
    <source>
        <dbReference type="Proteomes" id="UP000234845"/>
    </source>
</evidence>
<dbReference type="Proteomes" id="UP000234845">
    <property type="component" value="Unassembled WGS sequence"/>
</dbReference>
<evidence type="ECO:0000256" key="1">
    <source>
        <dbReference type="ARBA" id="ARBA00022729"/>
    </source>
</evidence>
<evidence type="ECO:0000313" key="3">
    <source>
        <dbReference type="EMBL" id="PLW82254.1"/>
    </source>
</evidence>
<protein>
    <submittedName>
        <fullName evidence="3">Spermidine/putrescine ABC transporter substrate-binding protein</fullName>
    </submittedName>
</protein>
<proteinExistence type="predicted"/>
<accession>A0A2N5Y1I9</accession>
<keyword evidence="4" id="KW-1185">Reference proteome</keyword>
<dbReference type="PANTHER" id="PTHR30222">
    <property type="entry name" value="SPERMIDINE/PUTRESCINE-BINDING PERIPLASMIC PROTEIN"/>
    <property type="match status" value="1"/>
</dbReference>
<dbReference type="Pfam" id="PF13416">
    <property type="entry name" value="SBP_bac_8"/>
    <property type="match status" value="1"/>
</dbReference>
<dbReference type="InterPro" id="IPR006059">
    <property type="entry name" value="SBP"/>
</dbReference>
<dbReference type="OrthoDB" id="9815444at2"/>
<keyword evidence="1 2" id="KW-0732">Signal</keyword>
<comment type="caution">
    <text evidence="3">The sequence shown here is derived from an EMBL/GenBank/DDBJ whole genome shotgun (WGS) entry which is preliminary data.</text>
</comment>
<organism evidence="3 4">
    <name type="scientific">Kineobactrum sediminis</name>
    <dbReference type="NCBI Taxonomy" id="1905677"/>
    <lineage>
        <taxon>Bacteria</taxon>
        <taxon>Pseudomonadati</taxon>
        <taxon>Pseudomonadota</taxon>
        <taxon>Gammaproteobacteria</taxon>
        <taxon>Cellvibrionales</taxon>
        <taxon>Halieaceae</taxon>
        <taxon>Kineobactrum</taxon>
    </lineage>
</organism>
<dbReference type="EMBL" id="PKLZ01000008">
    <property type="protein sequence ID" value="PLW82254.1"/>
    <property type="molecule type" value="Genomic_DNA"/>
</dbReference>
<evidence type="ECO:0000256" key="2">
    <source>
        <dbReference type="SAM" id="SignalP"/>
    </source>
</evidence>
<dbReference type="PANTHER" id="PTHR30222:SF2">
    <property type="entry name" value="ABC TRANSPORTER SUBSTRATE-BINDING PROTEIN"/>
    <property type="match status" value="1"/>
</dbReference>
<dbReference type="CDD" id="cd13589">
    <property type="entry name" value="PBP2_polyamine_RpCGA009"/>
    <property type="match status" value="1"/>
</dbReference>
<gene>
    <name evidence="3" type="ORF">CWI75_10775</name>
</gene>
<dbReference type="Gene3D" id="3.40.190.10">
    <property type="entry name" value="Periplasmic binding protein-like II"/>
    <property type="match status" value="2"/>
</dbReference>
<dbReference type="AlphaFoldDB" id="A0A2N5Y1I9"/>
<sequence>MIQRFLSRLLLLLAYPFLVSSASGQESLNVVSWDGAYVKSQILGFVRPYEEKTGVRINVLQYSGGIEEIRRQVRAWNVRWDVVDLELFDAMHACEQGLLERIDPDQLPPAPDGTPAREDFIEGSLTTCGVGNIVGSTVVSYNSERLDKSPQHVRDFFNLADFPGRRGLRQSPQGNLEWALIADGVEREQVYEVLSTPEGIDRAFDVLTRIKPYIDWWRTGEDALRLLETGQVTMSSIFSGRIHEAVERGQPLEILWDHQIWIYDVWGIPKNGRNTELALDFIKFATSTHSLARQANLIPYGPVRRSALQYVEPDMRRMLPTEEHNLTTAIELDAEWWAQNLEAVNQRFDRWISRPFMVPRYLPR</sequence>
<feature type="chain" id="PRO_5014652706" evidence="2">
    <location>
        <begin position="25"/>
        <end position="364"/>
    </location>
</feature>
<feature type="signal peptide" evidence="2">
    <location>
        <begin position="1"/>
        <end position="24"/>
    </location>
</feature>
<name>A0A2N5Y1I9_9GAMM</name>
<dbReference type="SUPFAM" id="SSF53850">
    <property type="entry name" value="Periplasmic binding protein-like II"/>
    <property type="match status" value="1"/>
</dbReference>